<accession>A0A2A2TH16</accession>
<protein>
    <submittedName>
        <fullName evidence="2">KTSC domain-containing protein</fullName>
    </submittedName>
</protein>
<dbReference type="AlphaFoldDB" id="A0A2A2TH16"/>
<evidence type="ECO:0000313" key="2">
    <source>
        <dbReference type="EMBL" id="PAX53022.1"/>
    </source>
</evidence>
<name>A0A2A2TH16_9CYAN</name>
<dbReference type="RefSeq" id="WP_095722685.1">
    <property type="nucleotide sequence ID" value="NZ_NTFS01000179.1"/>
</dbReference>
<reference evidence="2 3" key="1">
    <citation type="submission" date="2017-08" db="EMBL/GenBank/DDBJ databases">
        <title>Draft genome sequence of filamentous cyanobacterium Calothrix elsteri CCALA 953.</title>
        <authorList>
            <person name="Gagunashvili A.N."/>
            <person name="Elster J."/>
            <person name="Andresson O.S."/>
        </authorList>
    </citation>
    <scope>NUCLEOTIDE SEQUENCE [LARGE SCALE GENOMIC DNA]</scope>
    <source>
        <strain evidence="2 3">CCALA 953</strain>
    </source>
</reference>
<dbReference type="InterPro" id="IPR025309">
    <property type="entry name" value="KTSC_dom"/>
</dbReference>
<organism evidence="2 3">
    <name type="scientific">Brunnivagina elsteri CCALA 953</name>
    <dbReference type="NCBI Taxonomy" id="987040"/>
    <lineage>
        <taxon>Bacteria</taxon>
        <taxon>Bacillati</taxon>
        <taxon>Cyanobacteriota</taxon>
        <taxon>Cyanophyceae</taxon>
        <taxon>Nostocales</taxon>
        <taxon>Calotrichaceae</taxon>
        <taxon>Brunnivagina</taxon>
    </lineage>
</organism>
<dbReference type="OrthoDB" id="8612029at2"/>
<dbReference type="Proteomes" id="UP000218238">
    <property type="component" value="Unassembled WGS sequence"/>
</dbReference>
<comment type="caution">
    <text evidence="2">The sequence shown here is derived from an EMBL/GenBank/DDBJ whole genome shotgun (WGS) entry which is preliminary data.</text>
</comment>
<keyword evidence="3" id="KW-1185">Reference proteome</keyword>
<dbReference type="Pfam" id="PF13619">
    <property type="entry name" value="KTSC"/>
    <property type="match status" value="1"/>
</dbReference>
<dbReference type="EMBL" id="NTFS01000179">
    <property type="protein sequence ID" value="PAX53022.1"/>
    <property type="molecule type" value="Genomic_DNA"/>
</dbReference>
<sequence>MKLSRLNLGSVIAVAHTEGHLQLLLNRGDELELLEIPAPEAAFEGLRQLNEMVADSSEAIAMLPVNSSMANAIGYDSSDRILQVEFCNGATYQYAGVEPEIWQELHETNSIGRYFNNQIRGNYDSNCIDEDDCYS</sequence>
<evidence type="ECO:0000259" key="1">
    <source>
        <dbReference type="Pfam" id="PF13619"/>
    </source>
</evidence>
<gene>
    <name evidence="2" type="ORF">CK510_16200</name>
</gene>
<feature type="domain" description="KTSC" evidence="1">
    <location>
        <begin position="66"/>
        <end position="123"/>
    </location>
</feature>
<evidence type="ECO:0000313" key="3">
    <source>
        <dbReference type="Proteomes" id="UP000218238"/>
    </source>
</evidence>
<proteinExistence type="predicted"/>